<dbReference type="Pfam" id="PF00034">
    <property type="entry name" value="Cytochrom_C"/>
    <property type="match status" value="1"/>
</dbReference>
<gene>
    <name evidence="8" type="ORF">RUM8411_03525</name>
</gene>
<dbReference type="PROSITE" id="PS51007">
    <property type="entry name" value="CYTC"/>
    <property type="match status" value="1"/>
</dbReference>
<keyword evidence="5 6" id="KW-0408">Iron</keyword>
<evidence type="ECO:0000256" key="2">
    <source>
        <dbReference type="ARBA" id="ARBA00022617"/>
    </source>
</evidence>
<keyword evidence="3 6" id="KW-0479">Metal-binding</keyword>
<evidence type="ECO:0000256" key="5">
    <source>
        <dbReference type="ARBA" id="ARBA00023004"/>
    </source>
</evidence>
<dbReference type="PANTHER" id="PTHR33751:SF9">
    <property type="entry name" value="CYTOCHROME C4"/>
    <property type="match status" value="1"/>
</dbReference>
<evidence type="ECO:0000313" key="8">
    <source>
        <dbReference type="EMBL" id="SLN69312.1"/>
    </source>
</evidence>
<evidence type="ECO:0000259" key="7">
    <source>
        <dbReference type="PROSITE" id="PS51007"/>
    </source>
</evidence>
<dbReference type="Gene3D" id="1.10.760.10">
    <property type="entry name" value="Cytochrome c-like domain"/>
    <property type="match status" value="1"/>
</dbReference>
<evidence type="ECO:0000256" key="6">
    <source>
        <dbReference type="PROSITE-ProRule" id="PRU00433"/>
    </source>
</evidence>
<feature type="domain" description="Cytochrome c" evidence="7">
    <location>
        <begin position="53"/>
        <end position="129"/>
    </location>
</feature>
<dbReference type="RefSeq" id="WP_085823991.1">
    <property type="nucleotide sequence ID" value="NZ_FWFP01000011.1"/>
</dbReference>
<dbReference type="GO" id="GO:0020037">
    <property type="term" value="F:heme binding"/>
    <property type="evidence" value="ECO:0007669"/>
    <property type="project" value="InterPro"/>
</dbReference>
<name>A0A1X7A392_9RHOB</name>
<keyword evidence="1" id="KW-0813">Transport</keyword>
<dbReference type="Proteomes" id="UP000193778">
    <property type="component" value="Unassembled WGS sequence"/>
</dbReference>
<sequence>MMPTKVAVLIMRGICKRWALKDCGSKVRKAMLAICACFGILPVAGARAEAKDGDVELGAYLSAECVTCHQVNAQTEEIPQIAGLDPNAFMAAMQAYKAKQREHPIMQMMAGRLNDEEIVALAAYFSTLE</sequence>
<keyword evidence="4" id="KW-0249">Electron transport</keyword>
<dbReference type="InterPro" id="IPR009056">
    <property type="entry name" value="Cyt_c-like_dom"/>
</dbReference>
<dbReference type="PANTHER" id="PTHR33751">
    <property type="entry name" value="CBB3-TYPE CYTOCHROME C OXIDASE SUBUNIT FIXP"/>
    <property type="match status" value="1"/>
</dbReference>
<dbReference type="GO" id="GO:0046872">
    <property type="term" value="F:metal ion binding"/>
    <property type="evidence" value="ECO:0007669"/>
    <property type="project" value="UniProtKB-KW"/>
</dbReference>
<keyword evidence="9" id="KW-1185">Reference proteome</keyword>
<accession>A0A1X7A392</accession>
<dbReference type="SUPFAM" id="SSF46626">
    <property type="entry name" value="Cytochrome c"/>
    <property type="match status" value="1"/>
</dbReference>
<evidence type="ECO:0000256" key="4">
    <source>
        <dbReference type="ARBA" id="ARBA00022982"/>
    </source>
</evidence>
<reference evidence="9" key="1">
    <citation type="submission" date="2017-03" db="EMBL/GenBank/DDBJ databases">
        <authorList>
            <person name="Rodrigo-Torres L."/>
            <person name="Arahal R.D."/>
            <person name="Lucena T."/>
        </authorList>
    </citation>
    <scope>NUCLEOTIDE SEQUENCE [LARGE SCALE GENOMIC DNA]</scope>
    <source>
        <strain evidence="9">CECT 8411</strain>
    </source>
</reference>
<organism evidence="8 9">
    <name type="scientific">Ruegeria meonggei</name>
    <dbReference type="NCBI Taxonomy" id="1446476"/>
    <lineage>
        <taxon>Bacteria</taxon>
        <taxon>Pseudomonadati</taxon>
        <taxon>Pseudomonadota</taxon>
        <taxon>Alphaproteobacteria</taxon>
        <taxon>Rhodobacterales</taxon>
        <taxon>Roseobacteraceae</taxon>
        <taxon>Ruegeria</taxon>
    </lineage>
</organism>
<evidence type="ECO:0000313" key="9">
    <source>
        <dbReference type="Proteomes" id="UP000193778"/>
    </source>
</evidence>
<evidence type="ECO:0000256" key="1">
    <source>
        <dbReference type="ARBA" id="ARBA00022448"/>
    </source>
</evidence>
<dbReference type="EMBL" id="FWFP01000011">
    <property type="protein sequence ID" value="SLN69312.1"/>
    <property type="molecule type" value="Genomic_DNA"/>
</dbReference>
<dbReference type="OrthoDB" id="9805828at2"/>
<dbReference type="InterPro" id="IPR050597">
    <property type="entry name" value="Cytochrome_c_Oxidase_Subunit"/>
</dbReference>
<dbReference type="GO" id="GO:0009055">
    <property type="term" value="F:electron transfer activity"/>
    <property type="evidence" value="ECO:0007669"/>
    <property type="project" value="InterPro"/>
</dbReference>
<keyword evidence="2 6" id="KW-0349">Heme</keyword>
<protein>
    <submittedName>
        <fullName evidence="8">Cytochrome c-552</fullName>
    </submittedName>
</protein>
<dbReference type="AlphaFoldDB" id="A0A1X7A392"/>
<dbReference type="InterPro" id="IPR036909">
    <property type="entry name" value="Cyt_c-like_dom_sf"/>
</dbReference>
<evidence type="ECO:0000256" key="3">
    <source>
        <dbReference type="ARBA" id="ARBA00022723"/>
    </source>
</evidence>
<proteinExistence type="predicted"/>